<evidence type="ECO:0000313" key="5">
    <source>
        <dbReference type="Proteomes" id="UP000224871"/>
    </source>
</evidence>
<feature type="transmembrane region" description="Helical" evidence="1">
    <location>
        <begin position="77"/>
        <end position="95"/>
    </location>
</feature>
<dbReference type="AlphaFoldDB" id="A0A1N6N0G3"/>
<protein>
    <submittedName>
        <fullName evidence="3">Uncharacterized protein</fullName>
    </submittedName>
</protein>
<feature type="transmembrane region" description="Helical" evidence="1">
    <location>
        <begin position="20"/>
        <end position="42"/>
    </location>
</feature>
<gene>
    <name evidence="2" type="ORF">Xinn_02531</name>
    <name evidence="3" type="ORF">XIS1_670010</name>
</gene>
<keyword evidence="1" id="KW-0472">Membrane</keyword>
<evidence type="ECO:0000256" key="1">
    <source>
        <dbReference type="SAM" id="Phobius"/>
    </source>
</evidence>
<reference evidence="2 5" key="3">
    <citation type="journal article" date="2017" name="Nat. Microbiol.">
        <title>Natural product diversity associated with the nematode symbionts Photorhabdus and Xenorhabdus.</title>
        <authorList>
            <person name="Tobias N.J."/>
            <person name="Wolff H."/>
            <person name="Djahanschiri B."/>
            <person name="Grundmann F."/>
            <person name="Kronenwerth M."/>
            <person name="Shi Y.M."/>
            <person name="Simonyi S."/>
            <person name="Grun P."/>
            <person name="Shapiro-Ilan D."/>
            <person name="Pidot S.J."/>
            <person name="Stinear T.P."/>
            <person name="Ebersberger I."/>
            <person name="Bode H.B."/>
        </authorList>
    </citation>
    <scope>NUCLEOTIDE SEQUENCE [LARGE SCALE GENOMIC DNA]</scope>
    <source>
        <strain evidence="2 5">DSM 16336</strain>
    </source>
</reference>
<reference evidence="3" key="2">
    <citation type="submission" date="2016-12" db="EMBL/GenBank/DDBJ databases">
        <authorList>
            <person name="Song W.-J."/>
            <person name="Kurnit D.M."/>
        </authorList>
    </citation>
    <scope>NUCLEOTIDE SEQUENCE [LARGE SCALE GENOMIC DNA]</scope>
    <source>
        <strain evidence="3">HGB1681</strain>
    </source>
</reference>
<keyword evidence="5" id="KW-1185">Reference proteome</keyword>
<dbReference type="EMBL" id="FTLG01000211">
    <property type="protein sequence ID" value="SIP74529.1"/>
    <property type="molecule type" value="Genomic_DNA"/>
</dbReference>
<dbReference type="EMBL" id="NIBU01000030">
    <property type="protein sequence ID" value="PHM33372.1"/>
    <property type="molecule type" value="Genomic_DNA"/>
</dbReference>
<organism evidence="3 4">
    <name type="scientific">Xenorhabdus innexi</name>
    <dbReference type="NCBI Taxonomy" id="290109"/>
    <lineage>
        <taxon>Bacteria</taxon>
        <taxon>Pseudomonadati</taxon>
        <taxon>Pseudomonadota</taxon>
        <taxon>Gammaproteobacteria</taxon>
        <taxon>Enterobacterales</taxon>
        <taxon>Morganellaceae</taxon>
        <taxon>Xenorhabdus</taxon>
    </lineage>
</organism>
<dbReference type="Proteomes" id="UP000196435">
    <property type="component" value="Unassembled WGS sequence"/>
</dbReference>
<dbReference type="RefSeq" id="WP_086953901.1">
    <property type="nucleotide sequence ID" value="NZ_CAWNQC010000224.1"/>
</dbReference>
<evidence type="ECO:0000313" key="4">
    <source>
        <dbReference type="Proteomes" id="UP000196435"/>
    </source>
</evidence>
<keyword evidence="1" id="KW-0812">Transmembrane</keyword>
<dbReference type="Proteomes" id="UP000224871">
    <property type="component" value="Unassembled WGS sequence"/>
</dbReference>
<name>A0A1N6N0G3_9GAMM</name>
<evidence type="ECO:0000313" key="3">
    <source>
        <dbReference type="EMBL" id="SIP74529.1"/>
    </source>
</evidence>
<accession>A0A1N6N0G3</accession>
<feature type="transmembrane region" description="Helical" evidence="1">
    <location>
        <begin position="101"/>
        <end position="120"/>
    </location>
</feature>
<keyword evidence="1" id="KW-1133">Transmembrane helix</keyword>
<sequence length="214" mass="24545">MESEVSRENIQNNSDPVMPVSNWPVWGMVALPVVGAIIEVVADIAFDWWIYAALNISLWFADDILLKSQNRKIPKGLLYLVLLTPLYLWIRANFLKTDKDYFIGWLLTFILSIIISFNNVSSQMVAETACSVVTDIYSKQYTHNSTQNPLYNLLNEPNNFHYVNKFNDVRCKTVNIDEKMSNGIYYAHAILTNGDSVKIEIEKNFAEIRVAILE</sequence>
<reference evidence="4" key="1">
    <citation type="submission" date="2016-12" db="EMBL/GenBank/DDBJ databases">
        <authorList>
            <person name="Gaudriault S."/>
        </authorList>
    </citation>
    <scope>NUCLEOTIDE SEQUENCE [LARGE SCALE GENOMIC DNA]</scope>
    <source>
        <strain evidence="4">HGB1681 (deposited as PTA-6826 in the American Type Culture Collection)</strain>
    </source>
</reference>
<evidence type="ECO:0000313" key="2">
    <source>
        <dbReference type="EMBL" id="PHM33372.1"/>
    </source>
</evidence>
<proteinExistence type="predicted"/>